<dbReference type="PROSITE" id="PS51371">
    <property type="entry name" value="CBS"/>
    <property type="match status" value="1"/>
</dbReference>
<proteinExistence type="predicted"/>
<dbReference type="InterPro" id="IPR000644">
    <property type="entry name" value="CBS_dom"/>
</dbReference>
<dbReference type="Pfam" id="PF00571">
    <property type="entry name" value="CBS"/>
    <property type="match status" value="1"/>
</dbReference>
<dbReference type="SUPFAM" id="SSF54631">
    <property type="entry name" value="CBS-domain pair"/>
    <property type="match status" value="1"/>
</dbReference>
<dbReference type="PANTHER" id="PTHR43080:SF2">
    <property type="entry name" value="CBS DOMAIN-CONTAINING PROTEIN"/>
    <property type="match status" value="1"/>
</dbReference>
<sequence length="93" mass="10563">MPVINFKSPSKKIVRKSLENILVKDYMSKEIISFHKSDSIFEVKRVLLEKKISGAPVISKSGKLIGIISETDIMKQIIDSKYFNMPMSRTTVS</sequence>
<accession>A0A382IC96</accession>
<dbReference type="InterPro" id="IPR046342">
    <property type="entry name" value="CBS_dom_sf"/>
</dbReference>
<feature type="domain" description="CBS" evidence="2">
    <location>
        <begin position="27"/>
        <end position="83"/>
    </location>
</feature>
<dbReference type="EMBL" id="UINC01066303">
    <property type="protein sequence ID" value="SVB96867.1"/>
    <property type="molecule type" value="Genomic_DNA"/>
</dbReference>
<reference evidence="3" key="1">
    <citation type="submission" date="2018-05" db="EMBL/GenBank/DDBJ databases">
        <authorList>
            <person name="Lanie J.A."/>
            <person name="Ng W.-L."/>
            <person name="Kazmierczak K.M."/>
            <person name="Andrzejewski T.M."/>
            <person name="Davidsen T.M."/>
            <person name="Wayne K.J."/>
            <person name="Tettelin H."/>
            <person name="Glass J.I."/>
            <person name="Rusch D."/>
            <person name="Podicherti R."/>
            <person name="Tsui H.-C.T."/>
            <person name="Winkler M.E."/>
        </authorList>
    </citation>
    <scope>NUCLEOTIDE SEQUENCE</scope>
</reference>
<protein>
    <recommendedName>
        <fullName evidence="2">CBS domain-containing protein</fullName>
    </recommendedName>
</protein>
<dbReference type="SMART" id="SM00116">
    <property type="entry name" value="CBS"/>
    <property type="match status" value="1"/>
</dbReference>
<dbReference type="AlphaFoldDB" id="A0A382IC96"/>
<evidence type="ECO:0000256" key="1">
    <source>
        <dbReference type="ARBA" id="ARBA00023122"/>
    </source>
</evidence>
<dbReference type="Gene3D" id="3.10.580.10">
    <property type="entry name" value="CBS-domain"/>
    <property type="match status" value="1"/>
</dbReference>
<evidence type="ECO:0000259" key="2">
    <source>
        <dbReference type="PROSITE" id="PS51371"/>
    </source>
</evidence>
<dbReference type="PANTHER" id="PTHR43080">
    <property type="entry name" value="CBS DOMAIN-CONTAINING PROTEIN CBSX3, MITOCHONDRIAL"/>
    <property type="match status" value="1"/>
</dbReference>
<dbReference type="InterPro" id="IPR051257">
    <property type="entry name" value="Diverse_CBS-Domain"/>
</dbReference>
<name>A0A382IC96_9ZZZZ</name>
<evidence type="ECO:0000313" key="3">
    <source>
        <dbReference type="EMBL" id="SVB96867.1"/>
    </source>
</evidence>
<organism evidence="3">
    <name type="scientific">marine metagenome</name>
    <dbReference type="NCBI Taxonomy" id="408172"/>
    <lineage>
        <taxon>unclassified sequences</taxon>
        <taxon>metagenomes</taxon>
        <taxon>ecological metagenomes</taxon>
    </lineage>
</organism>
<gene>
    <name evidence="3" type="ORF">METZ01_LOCUS249721</name>
</gene>
<keyword evidence="1" id="KW-0129">CBS domain</keyword>
<feature type="non-terminal residue" evidence="3">
    <location>
        <position position="93"/>
    </location>
</feature>